<evidence type="ECO:0000256" key="3">
    <source>
        <dbReference type="ARBA" id="ARBA00023274"/>
    </source>
</evidence>
<dbReference type="CDD" id="cd14867">
    <property type="entry name" value="uS7_Eukaryote"/>
    <property type="match status" value="1"/>
</dbReference>
<dbReference type="NCBIfam" id="TIGR01028">
    <property type="entry name" value="uS7_euk_arch"/>
    <property type="match status" value="1"/>
</dbReference>
<dbReference type="InterPro" id="IPR036823">
    <property type="entry name" value="Ribosomal_uS7_dom_sf"/>
</dbReference>
<dbReference type="OrthoDB" id="10264639at2759"/>
<feature type="domain" description="Small ribosomal subunit protein uS7" evidence="5">
    <location>
        <begin position="114"/>
        <end position="248"/>
    </location>
</feature>
<dbReference type="AlphaFoldDB" id="A0A433D916"/>
<evidence type="ECO:0000256" key="2">
    <source>
        <dbReference type="ARBA" id="ARBA00022980"/>
    </source>
</evidence>
<dbReference type="PANTHER" id="PTHR11205">
    <property type="entry name" value="RIBOSOMAL PROTEIN S7"/>
    <property type="match status" value="1"/>
</dbReference>
<dbReference type="SUPFAM" id="SSF47973">
    <property type="entry name" value="Ribosomal protein S7"/>
    <property type="match status" value="2"/>
</dbReference>
<organism evidence="6 7">
    <name type="scientific">Jimgerdemannia flammicorona</name>
    <dbReference type="NCBI Taxonomy" id="994334"/>
    <lineage>
        <taxon>Eukaryota</taxon>
        <taxon>Fungi</taxon>
        <taxon>Fungi incertae sedis</taxon>
        <taxon>Mucoromycota</taxon>
        <taxon>Mucoromycotina</taxon>
        <taxon>Endogonomycetes</taxon>
        <taxon>Endogonales</taxon>
        <taxon>Endogonaceae</taxon>
        <taxon>Jimgerdemannia</taxon>
    </lineage>
</organism>
<gene>
    <name evidence="6" type="ORF">BC936DRAFT_146128</name>
</gene>
<dbReference type="GO" id="GO:0015935">
    <property type="term" value="C:small ribosomal subunit"/>
    <property type="evidence" value="ECO:0007669"/>
    <property type="project" value="InterPro"/>
</dbReference>
<evidence type="ECO:0000256" key="4">
    <source>
        <dbReference type="RuleBase" id="RU003619"/>
    </source>
</evidence>
<reference evidence="6 7" key="1">
    <citation type="journal article" date="2018" name="New Phytol.">
        <title>Phylogenomics of Endogonaceae and evolution of mycorrhizas within Mucoromycota.</title>
        <authorList>
            <person name="Chang Y."/>
            <person name="Desiro A."/>
            <person name="Na H."/>
            <person name="Sandor L."/>
            <person name="Lipzen A."/>
            <person name="Clum A."/>
            <person name="Barry K."/>
            <person name="Grigoriev I.V."/>
            <person name="Martin F.M."/>
            <person name="Stajich J.E."/>
            <person name="Smith M.E."/>
            <person name="Bonito G."/>
            <person name="Spatafora J.W."/>
        </authorList>
    </citation>
    <scope>NUCLEOTIDE SEQUENCE [LARGE SCALE GENOMIC DNA]</scope>
    <source>
        <strain evidence="6 7">GMNB39</strain>
    </source>
</reference>
<keyword evidence="7" id="KW-1185">Reference proteome</keyword>
<dbReference type="InterPro" id="IPR023798">
    <property type="entry name" value="Ribosomal_uS7_dom"/>
</dbReference>
<protein>
    <submittedName>
        <fullName evidence="6">40S ribosomal protein S5</fullName>
    </submittedName>
</protein>
<proteinExistence type="inferred from homology"/>
<dbReference type="GO" id="GO:0003735">
    <property type="term" value="F:structural constituent of ribosome"/>
    <property type="evidence" value="ECO:0007669"/>
    <property type="project" value="InterPro"/>
</dbReference>
<dbReference type="Proteomes" id="UP000268093">
    <property type="component" value="Unassembled WGS sequence"/>
</dbReference>
<dbReference type="EMBL" id="RBNI01004963">
    <property type="protein sequence ID" value="RUP47101.1"/>
    <property type="molecule type" value="Genomic_DNA"/>
</dbReference>
<dbReference type="Pfam" id="PF00177">
    <property type="entry name" value="Ribosomal_S7"/>
    <property type="match status" value="1"/>
</dbReference>
<comment type="similarity">
    <text evidence="1 4">Belongs to the universal ribosomal protein uS7 family.</text>
</comment>
<dbReference type="GO" id="GO:0006412">
    <property type="term" value="P:translation"/>
    <property type="evidence" value="ECO:0007669"/>
    <property type="project" value="InterPro"/>
</dbReference>
<dbReference type="GO" id="GO:0003723">
    <property type="term" value="F:RNA binding"/>
    <property type="evidence" value="ECO:0007669"/>
    <property type="project" value="InterPro"/>
</dbReference>
<dbReference type="InterPro" id="IPR020606">
    <property type="entry name" value="Ribosomal_uS7_CS"/>
</dbReference>
<evidence type="ECO:0000259" key="5">
    <source>
        <dbReference type="Pfam" id="PF00177"/>
    </source>
</evidence>
<keyword evidence="3 4" id="KW-0687">Ribonucleoprotein</keyword>
<comment type="caution">
    <text evidence="6">The sequence shown here is derived from an EMBL/GenBank/DDBJ whole genome shotgun (WGS) entry which is preliminary data.</text>
</comment>
<sequence>MASLGLPTDVIATADGTRKLFNTWSYEDVEIKDISLQDYIQIRHHVYLPHTAGRFAQKRFRKAQVCNVLCITSDTRDQLWRGHNARSGVVRKNEWVKMLGTFVEIPFVGVPCPVVERLTNSLMMKGRNNGKKLMAVRIVKHAFEIIHLLTDQNPIQVLVDAIINTGPREDSTRIGSAGTVRRQAVDVSPLRRVNQAIALLTIGTRESAFRNNKTIAECLADELINAAKGSSNSYAIKKKDELERVAKSIHFRYCLWVCSALALVCDFNIPLVFYRQSLEIFSLVAGYTRSRSICRNFILWH</sequence>
<keyword evidence="2 4" id="KW-0689">Ribosomal protein</keyword>
<evidence type="ECO:0000313" key="6">
    <source>
        <dbReference type="EMBL" id="RUP47101.1"/>
    </source>
</evidence>
<dbReference type="InterPro" id="IPR005716">
    <property type="entry name" value="Ribosomal_uS7_euk/arc"/>
</dbReference>
<dbReference type="Gene3D" id="1.10.455.10">
    <property type="entry name" value="Ribosomal protein S7 domain"/>
    <property type="match status" value="2"/>
</dbReference>
<evidence type="ECO:0000313" key="7">
    <source>
        <dbReference type="Proteomes" id="UP000268093"/>
    </source>
</evidence>
<evidence type="ECO:0000256" key="1">
    <source>
        <dbReference type="ARBA" id="ARBA00007151"/>
    </source>
</evidence>
<dbReference type="InterPro" id="IPR000235">
    <property type="entry name" value="Ribosomal_uS7"/>
</dbReference>
<name>A0A433D916_9FUNG</name>
<dbReference type="PROSITE" id="PS00052">
    <property type="entry name" value="RIBOSOMAL_S7"/>
    <property type="match status" value="1"/>
</dbReference>
<dbReference type="FunFam" id="1.10.455.10:FF:000010">
    <property type="entry name" value="Ribosomal protein"/>
    <property type="match status" value="1"/>
</dbReference>
<accession>A0A433D916</accession>